<dbReference type="CDD" id="cd16893">
    <property type="entry name" value="LT_MltC_MltE"/>
    <property type="match status" value="1"/>
</dbReference>
<dbReference type="Gene3D" id="1.10.530.10">
    <property type="match status" value="1"/>
</dbReference>
<dbReference type="RefSeq" id="WP_038498945.1">
    <property type="nucleotide sequence ID" value="NZ_CP008985.1"/>
</dbReference>
<dbReference type="PANTHER" id="PTHR37423:SF2">
    <property type="entry name" value="MEMBRANE-BOUND LYTIC MUREIN TRANSGLYCOSYLASE C"/>
    <property type="match status" value="1"/>
</dbReference>
<evidence type="ECO:0000259" key="2">
    <source>
        <dbReference type="Pfam" id="PF01464"/>
    </source>
</evidence>
<dbReference type="PROSITE" id="PS00922">
    <property type="entry name" value="TRANSGLYCOSYLASE"/>
    <property type="match status" value="1"/>
</dbReference>
<comment type="similarity">
    <text evidence="1">Belongs to the transglycosylase Slt family.</text>
</comment>
<accession>A0A088N260</accession>
<evidence type="ECO:0000259" key="3">
    <source>
        <dbReference type="Pfam" id="PF11873"/>
    </source>
</evidence>
<dbReference type="InterPro" id="IPR000189">
    <property type="entry name" value="Transglyc_AS"/>
</dbReference>
<evidence type="ECO:0000313" key="5">
    <source>
        <dbReference type="Proteomes" id="UP000067325"/>
    </source>
</evidence>
<dbReference type="OrthoDB" id="5620293at2"/>
<protein>
    <submittedName>
        <fullName evidence="4">Membrane-bound lytic murein transglycosylase C</fullName>
    </submittedName>
</protein>
<dbReference type="GO" id="GO:0008933">
    <property type="term" value="F:peptidoglycan lytic transglycosylase activity"/>
    <property type="evidence" value="ECO:0007669"/>
    <property type="project" value="InterPro"/>
</dbReference>
<dbReference type="KEGG" id="bcib:IM45_1055"/>
<dbReference type="InterPro" id="IPR024570">
    <property type="entry name" value="Murein_transglycosylaseC_N"/>
</dbReference>
<evidence type="ECO:0000256" key="1">
    <source>
        <dbReference type="ARBA" id="ARBA00007734"/>
    </source>
</evidence>
<sequence length="363" mass="42432">MTKNIFLLFFIPLLISCDHNKHHLMNLKNEVSIKDTKCFDMLIEQFANNIEDMWGINEIILTGPKDYIKYTDHYQTRSHINFNTGIITFETITSNSYINNLRKAIIYTLLMKNDAHIINLYSDIKQIPNISISQEPFLYGQVLDNYNQPIRWLWRASNFADYLLQTSLQFRTSLRNKIYSITIKLVPNHIDKRAHKYLEIVKKIAHQYDVDQSLILAIMQTESSFNPYAVSHTNALGLMQVVQNSAGRDVFKMKKKIGQPSRNYLFDPEKNIDIGTAYLAMLQNNYLSGIINLTSRRYAVIIAYNSGVSSVLRVFSHDPNQALKMINHLQPNEVYQMLYTRHPSAESRRYLYKVNNLQKNYNR</sequence>
<reference evidence="4 5" key="1">
    <citation type="journal article" date="2014" name="MBio">
        <title>Differential genome evolution between companion symbionts in an insect-bacterial symbiosis.</title>
        <authorList>
            <person name="Bennett G.M."/>
            <person name="McCutcheon J.P."/>
            <person name="MacDonald B.R."/>
            <person name="Romanovicz D."/>
            <person name="Moran N.A."/>
        </authorList>
    </citation>
    <scope>NUCLEOTIDE SEQUENCE [LARGE SCALE GENOMIC DNA]</scope>
    <source>
        <strain evidence="4 5">BGSS</strain>
    </source>
</reference>
<dbReference type="AlphaFoldDB" id="A0A088N260"/>
<feature type="domain" description="Transglycosylase SLT" evidence="2">
    <location>
        <begin position="201"/>
        <end position="322"/>
    </location>
</feature>
<dbReference type="InterPro" id="IPR008258">
    <property type="entry name" value="Transglycosylase_SLT_dom_1"/>
</dbReference>
<organism evidence="4 5">
    <name type="scientific">Candidatus Palibaumannia cicadellinicola</name>
    <dbReference type="NCBI Taxonomy" id="186490"/>
    <lineage>
        <taxon>Bacteria</taxon>
        <taxon>Pseudomonadati</taxon>
        <taxon>Pseudomonadota</taxon>
        <taxon>Gammaproteobacteria</taxon>
        <taxon>Candidatus Palibaumannia</taxon>
    </lineage>
</organism>
<dbReference type="Proteomes" id="UP000067325">
    <property type="component" value="Chromosome"/>
</dbReference>
<dbReference type="SUPFAM" id="SSF53955">
    <property type="entry name" value="Lysozyme-like"/>
    <property type="match status" value="1"/>
</dbReference>
<proteinExistence type="inferred from homology"/>
<dbReference type="GO" id="GO:0016020">
    <property type="term" value="C:membrane"/>
    <property type="evidence" value="ECO:0007669"/>
    <property type="project" value="InterPro"/>
</dbReference>
<dbReference type="GO" id="GO:0000270">
    <property type="term" value="P:peptidoglycan metabolic process"/>
    <property type="evidence" value="ECO:0007669"/>
    <property type="project" value="InterPro"/>
</dbReference>
<dbReference type="PANTHER" id="PTHR37423">
    <property type="entry name" value="SOLUBLE LYTIC MUREIN TRANSGLYCOSYLASE-RELATED"/>
    <property type="match status" value="1"/>
</dbReference>
<dbReference type="NCBIfam" id="NF008670">
    <property type="entry name" value="PRK11671.1"/>
    <property type="match status" value="1"/>
</dbReference>
<feature type="domain" description="Murein transglycosylase-C N-terminal" evidence="3">
    <location>
        <begin position="33"/>
        <end position="196"/>
    </location>
</feature>
<dbReference type="InterPro" id="IPR023346">
    <property type="entry name" value="Lysozyme-like_dom_sf"/>
</dbReference>
<name>A0A088N260_9GAMM</name>
<dbReference type="PROSITE" id="PS51257">
    <property type="entry name" value="PROKAR_LIPOPROTEIN"/>
    <property type="match status" value="1"/>
</dbReference>
<dbReference type="EMBL" id="CP008985">
    <property type="protein sequence ID" value="AIN47396.1"/>
    <property type="molecule type" value="Genomic_DNA"/>
</dbReference>
<dbReference type="eggNOG" id="COG0741">
    <property type="taxonomic scope" value="Bacteria"/>
</dbReference>
<gene>
    <name evidence="4" type="ORF">IM45_1055</name>
</gene>
<dbReference type="Pfam" id="PF01464">
    <property type="entry name" value="SLT"/>
    <property type="match status" value="1"/>
</dbReference>
<evidence type="ECO:0000313" key="4">
    <source>
        <dbReference type="EMBL" id="AIN47396.1"/>
    </source>
</evidence>
<dbReference type="Pfam" id="PF11873">
    <property type="entry name" value="Mltc_N"/>
    <property type="match status" value="1"/>
</dbReference>